<evidence type="ECO:0000313" key="3">
    <source>
        <dbReference type="Proteomes" id="UP000006055"/>
    </source>
</evidence>
<gene>
    <name evidence="2" type="ordered locus">Desti_5330</name>
</gene>
<name>I4CEC8_DESTA</name>
<dbReference type="EMBL" id="CP003360">
    <property type="protein sequence ID" value="AFM27919.1"/>
    <property type="molecule type" value="Genomic_DNA"/>
</dbReference>
<dbReference type="NCBIfam" id="NF045712">
    <property type="entry name" value="sulf_resp_HmcD"/>
    <property type="match status" value="1"/>
</dbReference>
<dbReference type="KEGG" id="dti:Desti_5330"/>
<evidence type="ECO:0008006" key="4">
    <source>
        <dbReference type="Google" id="ProtNLM"/>
    </source>
</evidence>
<dbReference type="AlphaFoldDB" id="I4CEC8"/>
<sequence>MPNILHEFYILTKGMEYLIVIVYLFVFISFWRFLTYREKD</sequence>
<dbReference type="HOGENOM" id="CLU_213739_0_0_7"/>
<reference evidence="3" key="1">
    <citation type="submission" date="2012-06" db="EMBL/GenBank/DDBJ databases">
        <title>Complete sequence of chromosome of Desulfomonile tiedjei DSM 6799.</title>
        <authorList>
            <person name="Lucas S."/>
            <person name="Copeland A."/>
            <person name="Lapidus A."/>
            <person name="Glavina del Rio T."/>
            <person name="Dalin E."/>
            <person name="Tice H."/>
            <person name="Bruce D."/>
            <person name="Goodwin L."/>
            <person name="Pitluck S."/>
            <person name="Peters L."/>
            <person name="Ovchinnikova G."/>
            <person name="Zeytun A."/>
            <person name="Lu M."/>
            <person name="Kyrpides N."/>
            <person name="Mavromatis K."/>
            <person name="Ivanova N."/>
            <person name="Brettin T."/>
            <person name="Detter J.C."/>
            <person name="Han C."/>
            <person name="Larimer F."/>
            <person name="Land M."/>
            <person name="Hauser L."/>
            <person name="Markowitz V."/>
            <person name="Cheng J.-F."/>
            <person name="Hugenholtz P."/>
            <person name="Woyke T."/>
            <person name="Wu D."/>
            <person name="Spring S."/>
            <person name="Schroeder M."/>
            <person name="Brambilla E."/>
            <person name="Klenk H.-P."/>
            <person name="Eisen J.A."/>
        </authorList>
    </citation>
    <scope>NUCLEOTIDE SEQUENCE [LARGE SCALE GENOMIC DNA]</scope>
    <source>
        <strain evidence="3">ATCC 49306 / DSM 6799 / DCB-1</strain>
    </source>
</reference>
<protein>
    <recommendedName>
        <fullName evidence="4">Hmc operon protein 4</fullName>
    </recommendedName>
</protein>
<feature type="transmembrane region" description="Helical" evidence="1">
    <location>
        <begin position="15"/>
        <end position="34"/>
    </location>
</feature>
<keyword evidence="1" id="KW-0472">Membrane</keyword>
<proteinExistence type="predicted"/>
<keyword evidence="3" id="KW-1185">Reference proteome</keyword>
<dbReference type="Proteomes" id="UP000006055">
    <property type="component" value="Chromosome"/>
</dbReference>
<keyword evidence="1" id="KW-1133">Transmembrane helix</keyword>
<dbReference type="InterPro" id="IPR054911">
    <property type="entry name" value="sulf_resp_HmcD"/>
</dbReference>
<evidence type="ECO:0000256" key="1">
    <source>
        <dbReference type="SAM" id="Phobius"/>
    </source>
</evidence>
<accession>I4CEC8</accession>
<organism evidence="2 3">
    <name type="scientific">Desulfomonile tiedjei (strain ATCC 49306 / DSM 6799 / DCB-1)</name>
    <dbReference type="NCBI Taxonomy" id="706587"/>
    <lineage>
        <taxon>Bacteria</taxon>
        <taxon>Pseudomonadati</taxon>
        <taxon>Thermodesulfobacteriota</taxon>
        <taxon>Desulfomonilia</taxon>
        <taxon>Desulfomonilales</taxon>
        <taxon>Desulfomonilaceae</taxon>
        <taxon>Desulfomonile</taxon>
    </lineage>
</organism>
<dbReference type="RefSeq" id="WP_014813018.1">
    <property type="nucleotide sequence ID" value="NC_018025.1"/>
</dbReference>
<dbReference type="STRING" id="706587.Desti_5330"/>
<keyword evidence="1" id="KW-0812">Transmembrane</keyword>
<evidence type="ECO:0000313" key="2">
    <source>
        <dbReference type="EMBL" id="AFM27919.1"/>
    </source>
</evidence>